<accession>A0ABR6RCQ5</accession>
<evidence type="ECO:0008006" key="3">
    <source>
        <dbReference type="Google" id="ProtNLM"/>
    </source>
</evidence>
<gene>
    <name evidence="1" type="ORF">HNP33_000976</name>
</gene>
<reference evidence="1 2" key="1">
    <citation type="submission" date="2020-08" db="EMBL/GenBank/DDBJ databases">
        <title>Functional genomics of gut bacteria from endangered species of beetles.</title>
        <authorList>
            <person name="Carlos-Shanley C."/>
        </authorList>
    </citation>
    <scope>NUCLEOTIDE SEQUENCE [LARGE SCALE GENOMIC DNA]</scope>
    <source>
        <strain evidence="1 2">S00124</strain>
    </source>
</reference>
<name>A0ABR6RCQ5_9BURK</name>
<keyword evidence="2" id="KW-1185">Reference proteome</keyword>
<dbReference type="InterPro" id="IPR005560">
    <property type="entry name" value="Csp_YhjQ"/>
</dbReference>
<comment type="caution">
    <text evidence="1">The sequence shown here is derived from an EMBL/GenBank/DDBJ whole genome shotgun (WGS) entry which is preliminary data.</text>
</comment>
<sequence length="110" mass="11819">MTPTLSYQACIDACNACATACNTCLAGCLREEDMQMMARCIALDIDCAAICQLTASAMARNSEMARHLARVCGEVCLACANECVQHHHDHCQRCADACRQCAAACEAVNR</sequence>
<protein>
    <recommendedName>
        <fullName evidence="3">Four-helix bundle copper-binding protein</fullName>
    </recommendedName>
</protein>
<evidence type="ECO:0000313" key="1">
    <source>
        <dbReference type="EMBL" id="MBB6576926.1"/>
    </source>
</evidence>
<dbReference type="RefSeq" id="WP_184705879.1">
    <property type="nucleotide sequence ID" value="NZ_JACHKZ010000004.1"/>
</dbReference>
<dbReference type="InterPro" id="IPR044543">
    <property type="entry name" value="YHJQ-like"/>
</dbReference>
<proteinExistence type="predicted"/>
<evidence type="ECO:0000313" key="2">
    <source>
        <dbReference type="Proteomes" id="UP000562492"/>
    </source>
</evidence>
<organism evidence="1 2">
    <name type="scientific">Comamonas odontotermitis</name>
    <dbReference type="NCBI Taxonomy" id="379895"/>
    <lineage>
        <taxon>Bacteria</taxon>
        <taxon>Pseudomonadati</taxon>
        <taxon>Pseudomonadota</taxon>
        <taxon>Betaproteobacteria</taxon>
        <taxon>Burkholderiales</taxon>
        <taxon>Comamonadaceae</taxon>
        <taxon>Comamonas</taxon>
    </lineage>
</organism>
<dbReference type="Pfam" id="PF03860">
    <property type="entry name" value="Csp"/>
    <property type="match status" value="1"/>
</dbReference>
<dbReference type="CDD" id="cd08026">
    <property type="entry name" value="DUF326"/>
    <property type="match status" value="1"/>
</dbReference>
<dbReference type="PANTHER" id="PTHR37310">
    <property type="entry name" value="CYTOPLASMIC PROTEIN-RELATED"/>
    <property type="match status" value="1"/>
</dbReference>
<dbReference type="EMBL" id="JACHKZ010000004">
    <property type="protein sequence ID" value="MBB6576926.1"/>
    <property type="molecule type" value="Genomic_DNA"/>
</dbReference>
<dbReference type="Gene3D" id="1.20.1270.360">
    <property type="match status" value="1"/>
</dbReference>
<dbReference type="PANTHER" id="PTHR37310:SF1">
    <property type="entry name" value="CYTOPLASMIC PROTEIN"/>
    <property type="match status" value="1"/>
</dbReference>
<dbReference type="Proteomes" id="UP000562492">
    <property type="component" value="Unassembled WGS sequence"/>
</dbReference>